<evidence type="ECO:0000313" key="5">
    <source>
        <dbReference type="EMBL" id="SHL16504.1"/>
    </source>
</evidence>
<reference evidence="7" key="4">
    <citation type="journal article" date="2019" name="Int. J. Syst. Evol. Microbiol.">
        <title>The Global Catalogue of Microorganisms (GCM) 10K type strain sequencing project: providing services to taxonomists for standard genome sequencing and annotation.</title>
        <authorList>
            <consortium name="The Broad Institute Genomics Platform"/>
            <consortium name="The Broad Institute Genome Sequencing Center for Infectious Disease"/>
            <person name="Wu L."/>
            <person name="Ma J."/>
        </authorList>
    </citation>
    <scope>NUCLEOTIDE SEQUENCE [LARGE SCALE GENOMIC DNA]</scope>
    <source>
        <strain evidence="7">CGMCC 1.12707</strain>
    </source>
</reference>
<gene>
    <name evidence="4" type="ORF">GCM10010984_13880</name>
    <name evidence="5" type="ORF">SAMN05443634_106211</name>
</gene>
<organism evidence="5 6">
    <name type="scientific">Chishuiella changwenlii</name>
    <dbReference type="NCBI Taxonomy" id="1434701"/>
    <lineage>
        <taxon>Bacteria</taxon>
        <taxon>Pseudomonadati</taxon>
        <taxon>Bacteroidota</taxon>
        <taxon>Flavobacteriia</taxon>
        <taxon>Flavobacteriales</taxon>
        <taxon>Weeksellaceae</taxon>
        <taxon>Chishuiella</taxon>
    </lineage>
</organism>
<evidence type="ECO:0000256" key="1">
    <source>
        <dbReference type="ARBA" id="ARBA00022729"/>
    </source>
</evidence>
<accession>A0A1M6YDX0</accession>
<dbReference type="Pfam" id="PF18962">
    <property type="entry name" value="Por_Secre_tail"/>
    <property type="match status" value="1"/>
</dbReference>
<evidence type="ECO:0000259" key="3">
    <source>
        <dbReference type="Pfam" id="PF18962"/>
    </source>
</evidence>
<evidence type="ECO:0000313" key="4">
    <source>
        <dbReference type="EMBL" id="GGE97539.1"/>
    </source>
</evidence>
<dbReference type="RefSeq" id="WP_083580330.1">
    <property type="nucleotide sequence ID" value="NZ_BMFL01000008.1"/>
</dbReference>
<keyword evidence="7" id="KW-1185">Reference proteome</keyword>
<evidence type="ECO:0000313" key="7">
    <source>
        <dbReference type="Proteomes" id="UP000650994"/>
    </source>
</evidence>
<feature type="signal peptide" evidence="2">
    <location>
        <begin position="1"/>
        <end position="21"/>
    </location>
</feature>
<dbReference type="Gene3D" id="2.60.40.740">
    <property type="match status" value="2"/>
</dbReference>
<proteinExistence type="predicted"/>
<dbReference type="EMBL" id="FRBH01000006">
    <property type="protein sequence ID" value="SHL16504.1"/>
    <property type="molecule type" value="Genomic_DNA"/>
</dbReference>
<dbReference type="EMBL" id="BMFL01000008">
    <property type="protein sequence ID" value="GGE97539.1"/>
    <property type="molecule type" value="Genomic_DNA"/>
</dbReference>
<dbReference type="Pfam" id="PF13573">
    <property type="entry name" value="SprB"/>
    <property type="match status" value="2"/>
</dbReference>
<feature type="chain" id="PRO_5012974762" evidence="2">
    <location>
        <begin position="22"/>
        <end position="509"/>
    </location>
</feature>
<feature type="domain" description="Secretion system C-terminal sorting" evidence="3">
    <location>
        <begin position="440"/>
        <end position="507"/>
    </location>
</feature>
<dbReference type="InterPro" id="IPR025667">
    <property type="entry name" value="SprB_repeat"/>
</dbReference>
<dbReference type="AlphaFoldDB" id="A0A1M6YDX0"/>
<reference evidence="5" key="3">
    <citation type="submission" date="2016-11" db="EMBL/GenBank/DDBJ databases">
        <authorList>
            <person name="Jaros S."/>
            <person name="Januszkiewicz K."/>
            <person name="Wedrychowicz H."/>
        </authorList>
    </citation>
    <scope>NUCLEOTIDE SEQUENCE [LARGE SCALE GENOMIC DNA]</scope>
    <source>
        <strain evidence="5">DSM 27989</strain>
    </source>
</reference>
<reference evidence="4" key="1">
    <citation type="journal article" date="2014" name="Int. J. Syst. Evol. Microbiol.">
        <title>Complete genome of a new Firmicutes species belonging to the dominant human colonic microbiota ('Ruminococcus bicirculans') reveals two chromosomes and a selective capacity to utilize plant glucans.</title>
        <authorList>
            <consortium name="NISC Comparative Sequencing Program"/>
            <person name="Wegmann U."/>
            <person name="Louis P."/>
            <person name="Goesmann A."/>
            <person name="Henrissat B."/>
            <person name="Duncan S.H."/>
            <person name="Flint H.J."/>
        </authorList>
    </citation>
    <scope>NUCLEOTIDE SEQUENCE</scope>
    <source>
        <strain evidence="4">CGMCC 1.12707</strain>
    </source>
</reference>
<name>A0A1M6YDX0_9FLAO</name>
<dbReference type="NCBIfam" id="TIGR04183">
    <property type="entry name" value="Por_Secre_tail"/>
    <property type="match status" value="1"/>
</dbReference>
<reference evidence="6" key="2">
    <citation type="submission" date="2016-11" db="EMBL/GenBank/DDBJ databases">
        <authorList>
            <person name="Varghese N."/>
            <person name="Submissions S."/>
        </authorList>
    </citation>
    <scope>NUCLEOTIDE SEQUENCE [LARGE SCALE GENOMIC DNA]</scope>
    <source>
        <strain evidence="6">DSM 27989</strain>
    </source>
</reference>
<evidence type="ECO:0000256" key="2">
    <source>
        <dbReference type="SAM" id="SignalP"/>
    </source>
</evidence>
<keyword evidence="1 2" id="KW-0732">Signal</keyword>
<protein>
    <submittedName>
        <fullName evidence="5">Por secretion system C-terminal sorting domain-containing protein</fullName>
    </submittedName>
</protein>
<evidence type="ECO:0000313" key="6">
    <source>
        <dbReference type="Proteomes" id="UP000184120"/>
    </source>
</evidence>
<reference evidence="4" key="5">
    <citation type="submission" date="2024-05" db="EMBL/GenBank/DDBJ databases">
        <authorList>
            <person name="Sun Q."/>
            <person name="Zhou Y."/>
        </authorList>
    </citation>
    <scope>NUCLEOTIDE SEQUENCE</scope>
    <source>
        <strain evidence="4">CGMCC 1.12707</strain>
    </source>
</reference>
<sequence length="509" mass="54776">MKHFNSLMIALFIMLSNFTFAQTSTEAFETESPGNSRFTDNGVEFNIISHRGTFTIQGNYPGTGWNGTSADNRYIDNSSSTADTPASFSIKTTSNLFKVNRFWMYLGAANTDLGVQGTLTITGKLSGITKFSTIKTTGFNQTTAVTNGYTLIDLTNLNGQNYTNLIIDELQITLGGAYRYGALDAFTWVKDSNVIIDPNALQVTATTTTIACNGSATGEISLNVTGGTTPYTYLWSNGATSSTIKGLVAGNYSVTITDAANRTKTENYSVTQPSAINVASSKTDTGCGGANGAAAVIPTGGTLPYTYLWSNGATTSSINNLAAGNYSVTITDGNGCNVIRNFTINSSDSAPAPGIKLSFRNGDQLSVFETIGENIKWYQSKEDASQHINSISNTTQIVNNTTYYATQTVDGCESIEALTINAQSETLNSSDLLLNSSFKLYPNPTNDILRISTNEKINKVIVSDYNGRKLFERAPNAKNEVDVNSLSKGVYIIKIFTDKESKTMKFIKD</sequence>
<dbReference type="InterPro" id="IPR026444">
    <property type="entry name" value="Secre_tail"/>
</dbReference>
<dbReference type="STRING" id="1434701.SAMN05443634_106211"/>
<dbReference type="Proteomes" id="UP000184120">
    <property type="component" value="Unassembled WGS sequence"/>
</dbReference>
<dbReference type="Proteomes" id="UP000650994">
    <property type="component" value="Unassembled WGS sequence"/>
</dbReference>
<dbReference type="OrthoDB" id="9805017at2"/>